<protein>
    <submittedName>
        <fullName evidence="1">Uncharacterized protein</fullName>
    </submittedName>
</protein>
<proteinExistence type="predicted"/>
<comment type="caution">
    <text evidence="1">The sequence shown here is derived from an EMBL/GenBank/DDBJ whole genome shotgun (WGS) entry which is preliminary data.</text>
</comment>
<gene>
    <name evidence="1" type="ORF">H7U36_06860</name>
</gene>
<organism evidence="1 2">
    <name type="scientific">Faecalicatena fissicatena</name>
    <dbReference type="NCBI Taxonomy" id="290055"/>
    <lineage>
        <taxon>Bacteria</taxon>
        <taxon>Bacillati</taxon>
        <taxon>Bacillota</taxon>
        <taxon>Clostridia</taxon>
        <taxon>Lachnospirales</taxon>
        <taxon>Lachnospiraceae</taxon>
        <taxon>Faecalicatena</taxon>
    </lineage>
</organism>
<name>A0ABS2E869_9FIRM</name>
<evidence type="ECO:0000313" key="1">
    <source>
        <dbReference type="EMBL" id="MBM6737829.1"/>
    </source>
</evidence>
<sequence length="158" mass="18353">MDFVKTADVNSYIQREALGGIKIPHSTSQPVIRLEDGKYCLAAFVFFYSREDIRLGEAARPQFWVAADICTGELTGENSCKEKEFSDASYRKKYSIRADGVYDTSREYYEKAFALLDEVRETLIDTGTLERQKYDRYLAKITANIPREYQRFYFELSV</sequence>
<keyword evidence="2" id="KW-1185">Reference proteome</keyword>
<reference evidence="1 2" key="1">
    <citation type="journal article" date="2021" name="Sci. Rep.">
        <title>The distribution of antibiotic resistance genes in chicken gut microbiota commensals.</title>
        <authorList>
            <person name="Juricova H."/>
            <person name="Matiasovicova J."/>
            <person name="Kubasova T."/>
            <person name="Cejkova D."/>
            <person name="Rychlik I."/>
        </authorList>
    </citation>
    <scope>NUCLEOTIDE SEQUENCE [LARGE SCALE GENOMIC DNA]</scope>
    <source>
        <strain evidence="1 2">An773</strain>
    </source>
</reference>
<dbReference type="Proteomes" id="UP000716906">
    <property type="component" value="Unassembled WGS sequence"/>
</dbReference>
<dbReference type="RefSeq" id="WP_205155893.1">
    <property type="nucleotide sequence ID" value="NZ_JACLYY010000005.1"/>
</dbReference>
<dbReference type="EMBL" id="JACLYY010000005">
    <property type="protein sequence ID" value="MBM6737829.1"/>
    <property type="molecule type" value="Genomic_DNA"/>
</dbReference>
<evidence type="ECO:0000313" key="2">
    <source>
        <dbReference type="Proteomes" id="UP000716906"/>
    </source>
</evidence>
<accession>A0ABS2E869</accession>